<comment type="caution">
    <text evidence="1">The sequence shown here is derived from an EMBL/GenBank/DDBJ whole genome shotgun (WGS) entry which is preliminary data.</text>
</comment>
<reference evidence="1 2" key="1">
    <citation type="submission" date="2022-10" db="EMBL/GenBank/DDBJ databases">
        <title>WGS assembly of Paspalum vaginatum 540-79.</title>
        <authorList>
            <person name="Sun G."/>
            <person name="Wase N."/>
            <person name="Shu S."/>
            <person name="Jenkins J."/>
            <person name="Zhou B."/>
            <person name="Torres-Rodriguez J."/>
            <person name="Chen C."/>
            <person name="Sandor L."/>
            <person name="Plott C."/>
            <person name="Yoshinga Y."/>
            <person name="Daum C."/>
            <person name="Qi P."/>
            <person name="Barry K."/>
            <person name="Lipzen A."/>
            <person name="Berry L."/>
            <person name="Pedersen C."/>
            <person name="Gottilla T."/>
            <person name="Foltz A."/>
            <person name="Yu H."/>
            <person name="O'Malley R."/>
            <person name="Zhang C."/>
            <person name="Devos K."/>
            <person name="Sigmon B."/>
            <person name="Yu B."/>
            <person name="Obata T."/>
            <person name="Schmutz J."/>
            <person name="Schnable J."/>
        </authorList>
    </citation>
    <scope>NUCLEOTIDE SEQUENCE [LARGE SCALE GENOMIC DNA]</scope>
    <source>
        <strain evidence="2">cv. 540-79</strain>
    </source>
</reference>
<dbReference type="PANTHER" id="PTHR31549:SF233">
    <property type="match status" value="1"/>
</dbReference>
<dbReference type="Pfam" id="PF03140">
    <property type="entry name" value="DUF247"/>
    <property type="match status" value="1"/>
</dbReference>
<name>A0A9W7X9S6_9POAL</name>
<sequence length="518" mass="58550">MEPAAAWAPWSNFQLANWILEPTGWAPAAGFPVEPESSGRHHLDPPIIEKAAAQELLFDDDVDFHSISMEMKISHNNNPMHVFEEAACKFKVDIDTMKIHRYPTSIQEFKQLEQWFTAPRLVAHGPYHHGQDELKHAEKAKHVAAYHCIVESGGHSVREVYNAVVSAVQEARSLYDKDVMAAVGDGDFLPMMFYDACFLVQYMAWYMNTGGSGDDETAVMDPSLRAFFDFNRKAIRHDIMLLENQIPWRVVAAVLLFRPVDLASFVAQWKEYLQDRKHLVLQEKKPFVLDDGYEPPHLLGLLRFYIVGRSSAKRPTKPKIMSSISESVSPIELAEIGIELRANRAATEIIHMGVTYRRGTAALFAELSLPPLSLDDERASFLVNMAVLELCTTSNFHEAEDEESAICSYLLLLAMLVDREEDVHELRKRRLLQGGRGLTNKEALEFLTGLQSLPLRGSSCYIRVMEEIEKYRINRPLQIMVHAFIYKHRTAYGGCSSSNSILVSILGTLLSLKARSSV</sequence>
<keyword evidence="2" id="KW-1185">Reference proteome</keyword>
<dbReference type="PANTHER" id="PTHR31549">
    <property type="entry name" value="PROTEIN, PUTATIVE (DUF247)-RELATED-RELATED"/>
    <property type="match status" value="1"/>
</dbReference>
<evidence type="ECO:0000313" key="1">
    <source>
        <dbReference type="EMBL" id="KAJ1255021.1"/>
    </source>
</evidence>
<dbReference type="InterPro" id="IPR004158">
    <property type="entry name" value="DUF247_pln"/>
</dbReference>
<dbReference type="OrthoDB" id="1849062at2759"/>
<organism evidence="1 2">
    <name type="scientific">Paspalum vaginatum</name>
    <name type="common">seashore paspalum</name>
    <dbReference type="NCBI Taxonomy" id="158149"/>
    <lineage>
        <taxon>Eukaryota</taxon>
        <taxon>Viridiplantae</taxon>
        <taxon>Streptophyta</taxon>
        <taxon>Embryophyta</taxon>
        <taxon>Tracheophyta</taxon>
        <taxon>Spermatophyta</taxon>
        <taxon>Magnoliopsida</taxon>
        <taxon>Liliopsida</taxon>
        <taxon>Poales</taxon>
        <taxon>Poaceae</taxon>
        <taxon>PACMAD clade</taxon>
        <taxon>Panicoideae</taxon>
        <taxon>Andropogonodae</taxon>
        <taxon>Paspaleae</taxon>
        <taxon>Paspalinae</taxon>
        <taxon>Paspalum</taxon>
    </lineage>
</organism>
<feature type="non-terminal residue" evidence="1">
    <location>
        <position position="1"/>
    </location>
</feature>
<accession>A0A9W7X9S6</accession>
<gene>
    <name evidence="1" type="ORF">BS78_K298000</name>
</gene>
<protein>
    <submittedName>
        <fullName evidence="1">Uncharacterized protein</fullName>
    </submittedName>
</protein>
<proteinExistence type="predicted"/>
<evidence type="ECO:0000313" key="2">
    <source>
        <dbReference type="Proteomes" id="UP001164776"/>
    </source>
</evidence>
<dbReference type="AlphaFoldDB" id="A0A9W7X9S6"/>
<dbReference type="EMBL" id="MU629833">
    <property type="protein sequence ID" value="KAJ1255021.1"/>
    <property type="molecule type" value="Genomic_DNA"/>
</dbReference>
<dbReference type="Proteomes" id="UP001164776">
    <property type="component" value="Unassembled WGS sequence"/>
</dbReference>